<keyword evidence="3" id="KW-1185">Reference proteome</keyword>
<feature type="transmembrane region" description="Helical" evidence="1">
    <location>
        <begin position="58"/>
        <end position="74"/>
    </location>
</feature>
<gene>
    <name evidence="2" type="ORF">GCM10023143_10070</name>
</gene>
<evidence type="ECO:0000256" key="1">
    <source>
        <dbReference type="SAM" id="Phobius"/>
    </source>
</evidence>
<dbReference type="Proteomes" id="UP001501207">
    <property type="component" value="Unassembled WGS sequence"/>
</dbReference>
<accession>A0ABP8FJA1</accession>
<protein>
    <submittedName>
        <fullName evidence="2">Uncharacterized protein</fullName>
    </submittedName>
</protein>
<proteinExistence type="predicted"/>
<reference evidence="3" key="1">
    <citation type="journal article" date="2019" name="Int. J. Syst. Evol. Microbiol.">
        <title>The Global Catalogue of Microorganisms (GCM) 10K type strain sequencing project: providing services to taxonomists for standard genome sequencing and annotation.</title>
        <authorList>
            <consortium name="The Broad Institute Genomics Platform"/>
            <consortium name="The Broad Institute Genome Sequencing Center for Infectious Disease"/>
            <person name="Wu L."/>
            <person name="Ma J."/>
        </authorList>
    </citation>
    <scope>NUCLEOTIDE SEQUENCE [LARGE SCALE GENOMIC DNA]</scope>
    <source>
        <strain evidence="3">JCM 17664</strain>
    </source>
</reference>
<feature type="transmembrane region" description="Helical" evidence="1">
    <location>
        <begin position="86"/>
        <end position="104"/>
    </location>
</feature>
<keyword evidence="1" id="KW-1133">Transmembrane helix</keyword>
<name>A0ABP8FJA1_9BACT</name>
<keyword evidence="1" id="KW-0472">Membrane</keyword>
<organism evidence="2 3">
    <name type="scientific">Compostibacter hankyongensis</name>
    <dbReference type="NCBI Taxonomy" id="1007089"/>
    <lineage>
        <taxon>Bacteria</taxon>
        <taxon>Pseudomonadati</taxon>
        <taxon>Bacteroidota</taxon>
        <taxon>Chitinophagia</taxon>
        <taxon>Chitinophagales</taxon>
        <taxon>Chitinophagaceae</taxon>
        <taxon>Compostibacter</taxon>
    </lineage>
</organism>
<dbReference type="EMBL" id="BAABFN010000002">
    <property type="protein sequence ID" value="GAA4305105.1"/>
    <property type="molecule type" value="Genomic_DNA"/>
</dbReference>
<comment type="caution">
    <text evidence="2">The sequence shown here is derived from an EMBL/GenBank/DDBJ whole genome shotgun (WGS) entry which is preliminary data.</text>
</comment>
<sequence>MLLVVLSGYLNRKKGVQPEHGLSVSFRGMRDALVKGLIIHTPLIVLAVTGVITAQQAAYPAALLTFGVGLWYLKRADEKIPFYRSDIFYAALLTAAMTWIMYYFA</sequence>
<keyword evidence="1" id="KW-0812">Transmembrane</keyword>
<evidence type="ECO:0000313" key="2">
    <source>
        <dbReference type="EMBL" id="GAA4305105.1"/>
    </source>
</evidence>
<evidence type="ECO:0000313" key="3">
    <source>
        <dbReference type="Proteomes" id="UP001501207"/>
    </source>
</evidence>